<keyword evidence="5" id="KW-0862">Zinc</keyword>
<sequence length="1345" mass="146292">MASLRFIMDVSDDQSESRYTNKRDKDSGTPANTGQLHEAPANTPPPGAPVPHPRHVSSSGLPVEQDISQAAPAAQNKRRGPSTRGSKSAASAPFPLSLSSSSSSLLSTTTAPTPRPPARRRSTTSNDSMDYTGYGSAASSSSMNARLQRSNHQPMRPMPHAPAAEIPMRLTPITGRVSRAKKGVPVHICDICRPAKTFTRAEHLRRHQLSHEPAKYSCTYPGCERAFYRQDLLTRHLERHKQEGGFPPSPKAGGKEENRRPSSASIEETRHHQQPPSTQRRGGSSPVVPGPGRSVDNLQPSSTGGNHQPSYQQPTAPRAPHDSSPRSHHPLPGYNSRPSQGPFNNPFDIHPTPHIGDVGVLGPPPLCVVTQGLPLPSLHIPDRAPGLYPDLSPWTPSTSDSNYSTPASDIPRNPGFYQTAPHPHLVSPSHLYNHYPPSPHYNPVPPQQSYSHSMLEIPGGFLTSTASQRSAALVTSSDSTFSPHHHHPQHHHSSSLSSVRSPTPPQTTASHASELLVIPSPAFPSQLDALVGMGRRKEMTGGLMDAHMGMNGGMGGHGGMGVGYGAEDDRRHGDESGNLGSDVLTALSLPMGAGCGMLGVPMATSLTRPLHGYINVYWARVHPLLPIVHRQSFEAGPENVLQYAMAAVATQYLENTEDRIKGNQLHEHAWQEVKRTTQWTTQVKQAILLCEYFARFRGRKAVTVPSTAFESLYTRVSSSQSLATSSSSSLSSSSSSSSFSTSPNNNALWIVDPSAWSPSTSSVSPSDCSSCASATPTTATMSSMSSSYALQSFSPFPSTTYWGSFPPSAYPSSTSSPYTHLPSSNSSFNATLSHSPLAAPSRTRQSWSSLFSPDRYSPPAPFFFSQTSPQPAGHTYSQDLSHPQALYDNPTMLQHAIRNGESHLSNHDRWRSWVDAEAHRRLLSGCFFVDGHTSIYQQQPRAQDFHLNGTGAIPPVPLVTRSSALWEARSADEWAALLANDPDAGRATFVPSAEKINREEILKLAPMDRGAILGVEALRLPRRQLRSVAAVSANNSPIADFDTHTQHMGSQFDLDPHQHQHQHQHLQHQYPMQPDPEDPLSLDAEERISEIFGVCPVANTYLALHHTPLRDLLAVGGDSWLYTYKVLPAKNFVEHQKRLKMWAEQHQRPAGSNAGGLAGLSAAKATIYAARAIIGFLERPPRDPNSHCRWSTDISDYWGLYVCALICWAFGHRVRAAAATPRLMDGQPQQQPQQQHLSQHPQDQQRQRSSSGGSVGGSSPAMRNQMDTSAAAADREAMDWLHMVAQDNMPLDSVVRVRGRPGAGGVVGLVRRQLESDCFGGKSRLYVDAVGVLRKLEEGADRTRF</sequence>
<evidence type="ECO:0000256" key="5">
    <source>
        <dbReference type="ARBA" id="ARBA00022833"/>
    </source>
</evidence>
<feature type="compositionally biased region" description="Low complexity" evidence="8">
    <location>
        <begin position="1225"/>
        <end position="1260"/>
    </location>
</feature>
<feature type="compositionally biased region" description="Basic residues" evidence="8">
    <location>
        <begin position="483"/>
        <end position="493"/>
    </location>
</feature>
<reference evidence="10" key="1">
    <citation type="journal article" date="2023" name="Mol. Phylogenet. Evol.">
        <title>Genome-scale phylogeny and comparative genomics of the fungal order Sordariales.</title>
        <authorList>
            <person name="Hensen N."/>
            <person name="Bonometti L."/>
            <person name="Westerberg I."/>
            <person name="Brannstrom I.O."/>
            <person name="Guillou S."/>
            <person name="Cros-Aarteil S."/>
            <person name="Calhoun S."/>
            <person name="Haridas S."/>
            <person name="Kuo A."/>
            <person name="Mondo S."/>
            <person name="Pangilinan J."/>
            <person name="Riley R."/>
            <person name="LaButti K."/>
            <person name="Andreopoulos B."/>
            <person name="Lipzen A."/>
            <person name="Chen C."/>
            <person name="Yan M."/>
            <person name="Daum C."/>
            <person name="Ng V."/>
            <person name="Clum A."/>
            <person name="Steindorff A."/>
            <person name="Ohm R.A."/>
            <person name="Martin F."/>
            <person name="Silar P."/>
            <person name="Natvig D.O."/>
            <person name="Lalanne C."/>
            <person name="Gautier V."/>
            <person name="Ament-Velasquez S.L."/>
            <person name="Kruys A."/>
            <person name="Hutchinson M.I."/>
            <person name="Powell A.J."/>
            <person name="Barry K."/>
            <person name="Miller A.N."/>
            <person name="Grigoriev I.V."/>
            <person name="Debuchy R."/>
            <person name="Gladieux P."/>
            <person name="Hiltunen Thoren M."/>
            <person name="Johannesson H."/>
        </authorList>
    </citation>
    <scope>NUCLEOTIDE SEQUENCE</scope>
    <source>
        <strain evidence="10">SMH4131-1</strain>
    </source>
</reference>
<feature type="compositionally biased region" description="Polar residues" evidence="8">
    <location>
        <begin position="296"/>
        <end position="315"/>
    </location>
</feature>
<evidence type="ECO:0000256" key="4">
    <source>
        <dbReference type="ARBA" id="ARBA00022771"/>
    </source>
</evidence>
<dbReference type="PROSITE" id="PS50157">
    <property type="entry name" value="ZINC_FINGER_C2H2_2"/>
    <property type="match status" value="1"/>
</dbReference>
<feature type="region of interest" description="Disordered" evidence="8">
    <location>
        <begin position="240"/>
        <end position="350"/>
    </location>
</feature>
<reference evidence="10" key="2">
    <citation type="submission" date="2023-06" db="EMBL/GenBank/DDBJ databases">
        <authorList>
            <consortium name="Lawrence Berkeley National Laboratory"/>
            <person name="Haridas S."/>
            <person name="Hensen N."/>
            <person name="Bonometti L."/>
            <person name="Westerberg I."/>
            <person name="Brannstrom I.O."/>
            <person name="Guillou S."/>
            <person name="Cros-Aarteil S."/>
            <person name="Calhoun S."/>
            <person name="Kuo A."/>
            <person name="Mondo S."/>
            <person name="Pangilinan J."/>
            <person name="Riley R."/>
            <person name="Labutti K."/>
            <person name="Andreopoulos B."/>
            <person name="Lipzen A."/>
            <person name="Chen C."/>
            <person name="Yanf M."/>
            <person name="Daum C."/>
            <person name="Ng V."/>
            <person name="Clum A."/>
            <person name="Steindorff A."/>
            <person name="Ohm R."/>
            <person name="Martin F."/>
            <person name="Silar P."/>
            <person name="Natvig D."/>
            <person name="Lalanne C."/>
            <person name="Gautier V."/>
            <person name="Ament-Velasquez S.L."/>
            <person name="Kruys A."/>
            <person name="Hutchinson M.I."/>
            <person name="Powell A.J."/>
            <person name="Barry K."/>
            <person name="Miller A.N."/>
            <person name="Grigoriev I.V."/>
            <person name="Debuchy R."/>
            <person name="Gladieux P."/>
            <person name="Thoren M.H."/>
            <person name="Johannesson H."/>
        </authorList>
    </citation>
    <scope>NUCLEOTIDE SEQUENCE</scope>
    <source>
        <strain evidence="10">SMH4131-1</strain>
    </source>
</reference>
<evidence type="ECO:0000259" key="9">
    <source>
        <dbReference type="PROSITE" id="PS50157"/>
    </source>
</evidence>
<keyword evidence="2" id="KW-0479">Metal-binding</keyword>
<dbReference type="GO" id="GO:0000978">
    <property type="term" value="F:RNA polymerase II cis-regulatory region sequence-specific DNA binding"/>
    <property type="evidence" value="ECO:0007669"/>
    <property type="project" value="InterPro"/>
</dbReference>
<accession>A0AAE0IVA4</accession>
<keyword evidence="4 7" id="KW-0863">Zinc-finger</keyword>
<evidence type="ECO:0000256" key="3">
    <source>
        <dbReference type="ARBA" id="ARBA00022737"/>
    </source>
</evidence>
<dbReference type="GO" id="GO:0006351">
    <property type="term" value="P:DNA-templated transcription"/>
    <property type="evidence" value="ECO:0007669"/>
    <property type="project" value="InterPro"/>
</dbReference>
<evidence type="ECO:0000313" key="11">
    <source>
        <dbReference type="Proteomes" id="UP001286456"/>
    </source>
</evidence>
<dbReference type="PANTHER" id="PTHR40626">
    <property type="entry name" value="MIP31509P"/>
    <property type="match status" value="1"/>
</dbReference>
<dbReference type="Pfam" id="PF00096">
    <property type="entry name" value="zf-C2H2"/>
    <property type="match status" value="1"/>
</dbReference>
<feature type="region of interest" description="Disordered" evidence="8">
    <location>
        <begin position="1222"/>
        <end position="1272"/>
    </location>
</feature>
<feature type="region of interest" description="Disordered" evidence="8">
    <location>
        <begin position="468"/>
        <end position="517"/>
    </location>
</feature>
<evidence type="ECO:0000256" key="6">
    <source>
        <dbReference type="ARBA" id="ARBA00023242"/>
    </source>
</evidence>
<evidence type="ECO:0000256" key="2">
    <source>
        <dbReference type="ARBA" id="ARBA00022723"/>
    </source>
</evidence>
<dbReference type="GO" id="GO:0000785">
    <property type="term" value="C:chromatin"/>
    <property type="evidence" value="ECO:0007669"/>
    <property type="project" value="TreeGrafter"/>
</dbReference>
<dbReference type="GO" id="GO:0000981">
    <property type="term" value="F:DNA-binding transcription factor activity, RNA polymerase II-specific"/>
    <property type="evidence" value="ECO:0007669"/>
    <property type="project" value="InterPro"/>
</dbReference>
<protein>
    <recommendedName>
        <fullName evidence="9">C2H2-type domain-containing protein</fullName>
    </recommendedName>
</protein>
<feature type="region of interest" description="Disordered" evidence="8">
    <location>
        <begin position="1040"/>
        <end position="1078"/>
    </location>
</feature>
<evidence type="ECO:0000313" key="10">
    <source>
        <dbReference type="EMBL" id="KAK3331933.1"/>
    </source>
</evidence>
<feature type="region of interest" description="Disordered" evidence="8">
    <location>
        <begin position="391"/>
        <end position="412"/>
    </location>
</feature>
<feature type="compositionally biased region" description="Polar residues" evidence="8">
    <location>
        <begin position="468"/>
        <end position="481"/>
    </location>
</feature>
<feature type="compositionally biased region" description="Basic and acidic residues" evidence="8">
    <location>
        <begin position="15"/>
        <end position="27"/>
    </location>
</feature>
<proteinExistence type="predicted"/>
<evidence type="ECO:0000256" key="7">
    <source>
        <dbReference type="PROSITE-ProRule" id="PRU00042"/>
    </source>
</evidence>
<dbReference type="InterPro" id="IPR036236">
    <property type="entry name" value="Znf_C2H2_sf"/>
</dbReference>
<dbReference type="SUPFAM" id="SSF57667">
    <property type="entry name" value="beta-beta-alpha zinc fingers"/>
    <property type="match status" value="1"/>
</dbReference>
<dbReference type="InterPro" id="IPR013087">
    <property type="entry name" value="Znf_C2H2_type"/>
</dbReference>
<keyword evidence="3" id="KW-0677">Repeat</keyword>
<feature type="compositionally biased region" description="Low complexity" evidence="8">
    <location>
        <begin position="280"/>
        <end position="295"/>
    </location>
</feature>
<dbReference type="SMART" id="SM00355">
    <property type="entry name" value="ZnF_C2H2"/>
    <property type="match status" value="2"/>
</dbReference>
<dbReference type="CDD" id="cd12148">
    <property type="entry name" value="fungal_TF_MHR"/>
    <property type="match status" value="1"/>
</dbReference>
<feature type="compositionally biased region" description="Polar residues" evidence="8">
    <location>
        <begin position="143"/>
        <end position="153"/>
    </location>
</feature>
<comment type="subcellular location">
    <subcellularLocation>
        <location evidence="1">Nucleus</location>
    </subcellularLocation>
</comment>
<feature type="region of interest" description="Disordered" evidence="8">
    <location>
        <begin position="1"/>
        <end position="161"/>
    </location>
</feature>
<dbReference type="InterPro" id="IPR007219">
    <property type="entry name" value="XnlR_reg_dom"/>
</dbReference>
<dbReference type="EMBL" id="JAUEPO010000002">
    <property type="protein sequence ID" value="KAK3331933.1"/>
    <property type="molecule type" value="Genomic_DNA"/>
</dbReference>
<dbReference type="GO" id="GO:0005634">
    <property type="term" value="C:nucleus"/>
    <property type="evidence" value="ECO:0007669"/>
    <property type="project" value="UniProtKB-SubCell"/>
</dbReference>
<dbReference type="Gene3D" id="3.30.160.60">
    <property type="entry name" value="Classic Zinc Finger"/>
    <property type="match status" value="1"/>
</dbReference>
<name>A0AAE0IVA4_9PEZI</name>
<dbReference type="GO" id="GO:0008270">
    <property type="term" value="F:zinc ion binding"/>
    <property type="evidence" value="ECO:0007669"/>
    <property type="project" value="UniProtKB-KW"/>
</dbReference>
<dbReference type="Pfam" id="PF04082">
    <property type="entry name" value="Fungal_trans"/>
    <property type="match status" value="1"/>
</dbReference>
<dbReference type="PANTHER" id="PTHR40626:SF30">
    <property type="entry name" value="FINGER DOMAIN PROTEIN, PUTATIVE (AFU_ORTHOLOGUE AFUA_4G13600)-RELATED"/>
    <property type="match status" value="1"/>
</dbReference>
<gene>
    <name evidence="10" type="ORF">B0T19DRAFT_89320</name>
</gene>
<feature type="compositionally biased region" description="Low complexity" evidence="8">
    <location>
        <begin position="88"/>
        <end position="112"/>
    </location>
</feature>
<dbReference type="Proteomes" id="UP001286456">
    <property type="component" value="Unassembled WGS sequence"/>
</dbReference>
<comment type="caution">
    <text evidence="10">The sequence shown here is derived from an EMBL/GenBank/DDBJ whole genome shotgun (WGS) entry which is preliminary data.</text>
</comment>
<evidence type="ECO:0000256" key="1">
    <source>
        <dbReference type="ARBA" id="ARBA00004123"/>
    </source>
</evidence>
<feature type="region of interest" description="Disordered" evidence="8">
    <location>
        <begin position="723"/>
        <end position="742"/>
    </location>
</feature>
<feature type="compositionally biased region" description="Pro residues" evidence="8">
    <location>
        <begin position="42"/>
        <end position="51"/>
    </location>
</feature>
<keyword evidence="11" id="KW-1185">Reference proteome</keyword>
<evidence type="ECO:0000256" key="8">
    <source>
        <dbReference type="SAM" id="MobiDB-lite"/>
    </source>
</evidence>
<dbReference type="PROSITE" id="PS00028">
    <property type="entry name" value="ZINC_FINGER_C2H2_1"/>
    <property type="match status" value="1"/>
</dbReference>
<keyword evidence="6" id="KW-0539">Nucleus</keyword>
<dbReference type="InterPro" id="IPR051059">
    <property type="entry name" value="VerF-like"/>
</dbReference>
<organism evidence="10 11">
    <name type="scientific">Cercophora scortea</name>
    <dbReference type="NCBI Taxonomy" id="314031"/>
    <lineage>
        <taxon>Eukaryota</taxon>
        <taxon>Fungi</taxon>
        <taxon>Dikarya</taxon>
        <taxon>Ascomycota</taxon>
        <taxon>Pezizomycotina</taxon>
        <taxon>Sordariomycetes</taxon>
        <taxon>Sordariomycetidae</taxon>
        <taxon>Sordariales</taxon>
        <taxon>Lasiosphaeriaceae</taxon>
        <taxon>Cercophora</taxon>
    </lineage>
</organism>
<feature type="domain" description="C2H2-type" evidence="9">
    <location>
        <begin position="216"/>
        <end position="245"/>
    </location>
</feature>
<feature type="compositionally biased region" description="Polar residues" evidence="8">
    <location>
        <begin position="394"/>
        <end position="407"/>
    </location>
</feature>